<accession>A0A163YQG1</accession>
<dbReference type="EMBL" id="LWCI01000123">
    <property type="protein sequence ID" value="KZS60682.1"/>
    <property type="molecule type" value="Genomic_DNA"/>
</dbReference>
<gene>
    <name evidence="2" type="ORF">A4G28_21750</name>
</gene>
<feature type="signal peptide" evidence="1">
    <location>
        <begin position="1"/>
        <end position="22"/>
    </location>
</feature>
<organism evidence="2 3">
    <name type="scientific">Mycobacterium ostraviense</name>
    <dbReference type="NCBI Taxonomy" id="2738409"/>
    <lineage>
        <taxon>Bacteria</taxon>
        <taxon>Bacillati</taxon>
        <taxon>Actinomycetota</taxon>
        <taxon>Actinomycetes</taxon>
        <taxon>Mycobacteriales</taxon>
        <taxon>Mycobacteriaceae</taxon>
        <taxon>Mycobacterium</taxon>
    </lineage>
</organism>
<dbReference type="AlphaFoldDB" id="A0A163YQG1"/>
<sequence length="60" mass="6257">MSTTRLRALAGMSLLASTIGLAALGASVGAADPAPSHQAYGTYTCYDYATQTFYECFDPS</sequence>
<comment type="caution">
    <text evidence="2">The sequence shown here is derived from an EMBL/GenBank/DDBJ whole genome shotgun (WGS) entry which is preliminary data.</text>
</comment>
<keyword evidence="3" id="KW-1185">Reference proteome</keyword>
<dbReference type="Proteomes" id="UP000077342">
    <property type="component" value="Unassembled WGS sequence"/>
</dbReference>
<protein>
    <recommendedName>
        <fullName evidence="4">Secreted protein</fullName>
    </recommendedName>
</protein>
<evidence type="ECO:0000256" key="1">
    <source>
        <dbReference type="SAM" id="SignalP"/>
    </source>
</evidence>
<reference evidence="3" key="1">
    <citation type="submission" date="2016-04" db="EMBL/GenBank/DDBJ databases">
        <authorList>
            <person name="Strapagiel D."/>
            <person name="Borowka P."/>
            <person name="Marciniak B."/>
            <person name="Bakula Z."/>
            <person name="Van Ingen J."/>
            <person name="Safianowska A."/>
            <person name="Dziadek J."/>
            <person name="Jagielski T."/>
        </authorList>
    </citation>
    <scope>NUCLEOTIDE SEQUENCE [LARGE SCALE GENOMIC DNA]</scope>
    <source>
        <strain evidence="3">1010001458</strain>
    </source>
</reference>
<evidence type="ECO:0000313" key="2">
    <source>
        <dbReference type="EMBL" id="KZS60682.1"/>
    </source>
</evidence>
<evidence type="ECO:0008006" key="4">
    <source>
        <dbReference type="Google" id="ProtNLM"/>
    </source>
</evidence>
<evidence type="ECO:0000313" key="3">
    <source>
        <dbReference type="Proteomes" id="UP000077342"/>
    </source>
</evidence>
<keyword evidence="1" id="KW-0732">Signal</keyword>
<dbReference type="RefSeq" id="WP_075511703.1">
    <property type="nucleotide sequence ID" value="NZ_CP089224.1"/>
</dbReference>
<feature type="chain" id="PRO_5038938516" description="Secreted protein" evidence="1">
    <location>
        <begin position="23"/>
        <end position="60"/>
    </location>
</feature>
<name>A0A163YQG1_9MYCO</name>
<proteinExistence type="predicted"/>